<keyword evidence="3" id="KW-0288">FMN</keyword>
<dbReference type="EnsemblBacteria" id="ABY36250">
    <property type="protein sequence ID" value="ABY36250"/>
    <property type="gene ID" value="Caur_3051"/>
</dbReference>
<dbReference type="eggNOG" id="COG1902">
    <property type="taxonomic scope" value="Bacteria"/>
</dbReference>
<feature type="domain" description="NADH:flavin oxidoreductase/NADH oxidase N-terminal" evidence="6">
    <location>
        <begin position="3"/>
        <end position="97"/>
    </location>
</feature>
<dbReference type="PATRIC" id="fig|324602.8.peg.3453"/>
<dbReference type="GO" id="GO:0010181">
    <property type="term" value="F:FMN binding"/>
    <property type="evidence" value="ECO:0007669"/>
    <property type="project" value="InterPro"/>
</dbReference>
<reference evidence="8" key="1">
    <citation type="journal article" date="2011" name="BMC Genomics">
        <title>Complete genome sequence of the filamentous anoxygenic phototrophic bacterium Chloroflexus aurantiacus.</title>
        <authorList>
            <person name="Tang K.H."/>
            <person name="Barry K."/>
            <person name="Chertkov O."/>
            <person name="Dalin E."/>
            <person name="Han C.S."/>
            <person name="Hauser L.J."/>
            <person name="Honchak B.M."/>
            <person name="Karbach L.E."/>
            <person name="Land M.L."/>
            <person name="Lapidus A."/>
            <person name="Larimer F.W."/>
            <person name="Mikhailova N."/>
            <person name="Pitluck S."/>
            <person name="Pierson B.K."/>
            <person name="Blankenship R.E."/>
        </authorList>
    </citation>
    <scope>NUCLEOTIDE SEQUENCE [LARGE SCALE GENOMIC DNA]</scope>
    <source>
        <strain evidence="8">ATCC 29366 / DSM 635 / J-10-fl</strain>
    </source>
</reference>
<dbReference type="InterPro" id="IPR044152">
    <property type="entry name" value="YqjM-like"/>
</dbReference>
<keyword evidence="4" id="KW-0521">NADP</keyword>
<accession>A9WGT4</accession>
<comment type="cofactor">
    <cofactor evidence="1">
        <name>FMN</name>
        <dbReference type="ChEBI" id="CHEBI:58210"/>
    </cofactor>
</comment>
<gene>
    <name evidence="7" type="ordered locus">Caur_3051</name>
</gene>
<keyword evidence="8" id="KW-1185">Reference proteome</keyword>
<dbReference type="InterPro" id="IPR013785">
    <property type="entry name" value="Aldolase_TIM"/>
</dbReference>
<dbReference type="KEGG" id="cau:Caur_3051"/>
<keyword evidence="2" id="KW-0285">Flavoprotein</keyword>
<evidence type="ECO:0000256" key="4">
    <source>
        <dbReference type="ARBA" id="ARBA00022857"/>
    </source>
</evidence>
<dbReference type="GO" id="GO:0003959">
    <property type="term" value="F:NADPH dehydrogenase activity"/>
    <property type="evidence" value="ECO:0007669"/>
    <property type="project" value="InterPro"/>
</dbReference>
<dbReference type="Proteomes" id="UP000002008">
    <property type="component" value="Chromosome"/>
</dbReference>
<dbReference type="STRING" id="324602.Caur_3051"/>
<dbReference type="InParanoid" id="A9WGT4"/>
<dbReference type="Gene3D" id="3.20.20.70">
    <property type="entry name" value="Aldolase class I"/>
    <property type="match status" value="2"/>
</dbReference>
<dbReference type="EMBL" id="CP000909">
    <property type="protein sequence ID" value="ABY36250.1"/>
    <property type="molecule type" value="Genomic_DNA"/>
</dbReference>
<evidence type="ECO:0000256" key="2">
    <source>
        <dbReference type="ARBA" id="ARBA00022630"/>
    </source>
</evidence>
<proteinExistence type="predicted"/>
<evidence type="ECO:0000256" key="1">
    <source>
        <dbReference type="ARBA" id="ARBA00001917"/>
    </source>
</evidence>
<name>A9WGT4_CHLAA</name>
<dbReference type="PANTHER" id="PTHR43303">
    <property type="entry name" value="NADPH DEHYDROGENASE C23G7.10C-RELATED"/>
    <property type="match status" value="1"/>
</dbReference>
<dbReference type="PANTHER" id="PTHR43303:SF4">
    <property type="entry name" value="NADPH DEHYDROGENASE C23G7.10C-RELATED"/>
    <property type="match status" value="1"/>
</dbReference>
<evidence type="ECO:0000256" key="3">
    <source>
        <dbReference type="ARBA" id="ARBA00022643"/>
    </source>
</evidence>
<dbReference type="InterPro" id="IPR001155">
    <property type="entry name" value="OxRdtase_FMN_N"/>
</dbReference>
<dbReference type="HOGENOM" id="CLU_923441_0_0_0"/>
<organism evidence="7 8">
    <name type="scientific">Chloroflexus aurantiacus (strain ATCC 29366 / DSM 635 / J-10-fl)</name>
    <dbReference type="NCBI Taxonomy" id="324602"/>
    <lineage>
        <taxon>Bacteria</taxon>
        <taxon>Bacillati</taxon>
        <taxon>Chloroflexota</taxon>
        <taxon>Chloroflexia</taxon>
        <taxon>Chloroflexales</taxon>
        <taxon>Chloroflexineae</taxon>
        <taxon>Chloroflexaceae</taxon>
        <taxon>Chloroflexus</taxon>
    </lineage>
</organism>
<dbReference type="RefSeq" id="WP_012258903.1">
    <property type="nucleotide sequence ID" value="NC_010175.1"/>
</dbReference>
<evidence type="ECO:0000256" key="5">
    <source>
        <dbReference type="ARBA" id="ARBA00023002"/>
    </source>
</evidence>
<evidence type="ECO:0000313" key="8">
    <source>
        <dbReference type="Proteomes" id="UP000002008"/>
    </source>
</evidence>
<dbReference type="Pfam" id="PF00724">
    <property type="entry name" value="Oxidored_FMN"/>
    <property type="match status" value="1"/>
</dbReference>
<evidence type="ECO:0000313" key="7">
    <source>
        <dbReference type="EMBL" id="ABY36250.1"/>
    </source>
</evidence>
<dbReference type="AlphaFoldDB" id="A9WGT4"/>
<protein>
    <submittedName>
        <fullName evidence="7">NADH:flavin oxidoreductase/NADH oxidase</fullName>
    </submittedName>
</protein>
<keyword evidence="5" id="KW-0560">Oxidoreductase</keyword>
<dbReference type="SUPFAM" id="SSF51395">
    <property type="entry name" value="FMN-linked oxidoreductases"/>
    <property type="match status" value="1"/>
</dbReference>
<sequence length="301" mass="32404">MADLFTPLQVAGRQLRNRIVMAPAPSGLAGSDGFCHSALISYYERRAKAGVGLIVTEPMLICAPSTPTSHLGIWHDCFVPALRRLSAAAHAFGSRIVFLLEVPLADIAMPMLVESYVQGAWRALAASADGVFISVADGGLLATIIAANRQSGNGRQIPITERILPLLTIIEQIRRNYGRHIWVGLRMPAAELVADGLTHQDARLIARRAVAAGAQFLDVTINRYSPDVARFPGWTLPLVASIHRIASEAVVIGSGQLSDPWLADAAIQDGSVDLVMLCTALRLLPEWPQLARRVLGMVSVK</sequence>
<evidence type="ECO:0000259" key="6">
    <source>
        <dbReference type="Pfam" id="PF00724"/>
    </source>
</evidence>
<dbReference type="GO" id="GO:0050661">
    <property type="term" value="F:NADP binding"/>
    <property type="evidence" value="ECO:0007669"/>
    <property type="project" value="InterPro"/>
</dbReference>